<proteinExistence type="predicted"/>
<evidence type="ECO:0000313" key="3">
    <source>
        <dbReference type="EMBL" id="OTQ11717.1"/>
    </source>
</evidence>
<reference evidence="4 5" key="1">
    <citation type="submission" date="2017-03" db="EMBL/GenBank/DDBJ databases">
        <title>Comparative genomics of honeybee gut symbionts reveal geographically distinct and subgroup specific antibiotic resistance.</title>
        <authorList>
            <person name="Ludvigsen J."/>
            <person name="Porcellato D."/>
            <person name="Labee-Lund T.M."/>
            <person name="Amdam G.V."/>
            <person name="Rudi K."/>
        </authorList>
    </citation>
    <scope>NUCLEOTIDE SEQUENCE [LARGE SCALE GENOMIC DNA]</scope>
    <source>
        <strain evidence="2 5">A-7-12</strain>
        <strain evidence="3 4">A-9-12</strain>
    </source>
</reference>
<dbReference type="OrthoDB" id="3435874at2"/>
<protein>
    <submittedName>
        <fullName evidence="2">Uncharacterized protein</fullName>
    </submittedName>
</protein>
<evidence type="ECO:0000256" key="1">
    <source>
        <dbReference type="SAM" id="Phobius"/>
    </source>
</evidence>
<dbReference type="RefSeq" id="WP_025316779.1">
    <property type="nucleotide sequence ID" value="NZ_CAMLEZ010000024.1"/>
</dbReference>
<evidence type="ECO:0000313" key="5">
    <source>
        <dbReference type="Proteomes" id="UP000194977"/>
    </source>
</evidence>
<sequence length="90" mass="10281">MIITTYSIKRINALFLIIFIAMIFLLIFFDYGRKIHVNGALLPVDGIFTILSSDPSIVVQILVKENQTIKMGQPLFILRNLKYSSTYDVV</sequence>
<evidence type="ECO:0000313" key="2">
    <source>
        <dbReference type="EMBL" id="OTQ01428.1"/>
    </source>
</evidence>
<dbReference type="EMBL" id="NARP01000002">
    <property type="protein sequence ID" value="OTQ01428.1"/>
    <property type="molecule type" value="Genomic_DNA"/>
</dbReference>
<feature type="transmembrane region" description="Helical" evidence="1">
    <location>
        <begin position="12"/>
        <end position="29"/>
    </location>
</feature>
<organism evidence="2 5">
    <name type="scientific">Gilliamella apicola</name>
    <dbReference type="NCBI Taxonomy" id="1196095"/>
    <lineage>
        <taxon>Bacteria</taxon>
        <taxon>Pseudomonadati</taxon>
        <taxon>Pseudomonadota</taxon>
        <taxon>Gammaproteobacteria</taxon>
        <taxon>Orbales</taxon>
        <taxon>Orbaceae</taxon>
        <taxon>Gilliamella</taxon>
    </lineage>
</organism>
<evidence type="ECO:0000313" key="4">
    <source>
        <dbReference type="Proteomes" id="UP000194800"/>
    </source>
</evidence>
<name>A0A242NLU7_9GAMM</name>
<comment type="caution">
    <text evidence="2">The sequence shown here is derived from an EMBL/GenBank/DDBJ whole genome shotgun (WGS) entry which is preliminary data.</text>
</comment>
<dbReference type="AlphaFoldDB" id="A0A242NLU7"/>
<keyword evidence="1" id="KW-0812">Transmembrane</keyword>
<keyword evidence="1" id="KW-1133">Transmembrane helix</keyword>
<dbReference type="Proteomes" id="UP000194800">
    <property type="component" value="Unassembled WGS sequence"/>
</dbReference>
<accession>A0A242NLU7</accession>
<dbReference type="GeneID" id="97007206"/>
<keyword evidence="1" id="KW-0472">Membrane</keyword>
<keyword evidence="4" id="KW-1185">Reference proteome</keyword>
<dbReference type="EMBL" id="NART01000003">
    <property type="protein sequence ID" value="OTQ11717.1"/>
    <property type="molecule type" value="Genomic_DNA"/>
</dbReference>
<dbReference type="Proteomes" id="UP000194977">
    <property type="component" value="Unassembled WGS sequence"/>
</dbReference>
<gene>
    <name evidence="3" type="ORF">B6C91_01415</name>
    <name evidence="2" type="ORF">B6D08_00790</name>
</gene>